<protein>
    <submittedName>
        <fullName evidence="2">Protein of uncharacterized function (DUF551)</fullName>
    </submittedName>
</protein>
<gene>
    <name evidence="2" type="ORF">ERS852450_03002</name>
</gene>
<dbReference type="AlphaFoldDB" id="A0A174KBZ1"/>
<accession>A0A174KBZ1</accession>
<sequence>MNKWIPITERLPERDGLYIVTFDGELAGQKEPFASTNYFENSQWDDDGDSVLAWMPLPKPYRPKDNKEKPAWGDWILGDFMKNSKGERL</sequence>
<dbReference type="InterPro" id="IPR007539">
    <property type="entry name" value="DUF551"/>
</dbReference>
<dbReference type="EMBL" id="CYZL01000039">
    <property type="protein sequence ID" value="CUP06800.1"/>
    <property type="molecule type" value="Genomic_DNA"/>
</dbReference>
<dbReference type="Pfam" id="PF04448">
    <property type="entry name" value="DUF551"/>
    <property type="match status" value="1"/>
</dbReference>
<evidence type="ECO:0000313" key="3">
    <source>
        <dbReference type="Proteomes" id="UP000095679"/>
    </source>
</evidence>
<dbReference type="RefSeq" id="WP_055299873.1">
    <property type="nucleotide sequence ID" value="NZ_BLYK01000040.1"/>
</dbReference>
<reference evidence="2 3" key="1">
    <citation type="submission" date="2015-09" db="EMBL/GenBank/DDBJ databases">
        <authorList>
            <consortium name="Pathogen Informatics"/>
        </authorList>
    </citation>
    <scope>NUCLEOTIDE SEQUENCE [LARGE SCALE GENOMIC DNA]</scope>
    <source>
        <strain evidence="2 3">2789STDY5834835</strain>
    </source>
</reference>
<dbReference type="Proteomes" id="UP000095679">
    <property type="component" value="Unassembled WGS sequence"/>
</dbReference>
<evidence type="ECO:0000313" key="2">
    <source>
        <dbReference type="EMBL" id="CUP06800.1"/>
    </source>
</evidence>
<evidence type="ECO:0000259" key="1">
    <source>
        <dbReference type="Pfam" id="PF04448"/>
    </source>
</evidence>
<organism evidence="2 3">
    <name type="scientific">Anaerobutyricum hallii</name>
    <dbReference type="NCBI Taxonomy" id="39488"/>
    <lineage>
        <taxon>Bacteria</taxon>
        <taxon>Bacillati</taxon>
        <taxon>Bacillota</taxon>
        <taxon>Clostridia</taxon>
        <taxon>Lachnospirales</taxon>
        <taxon>Lachnospiraceae</taxon>
        <taxon>Anaerobutyricum</taxon>
    </lineage>
</organism>
<feature type="domain" description="DUF551" evidence="1">
    <location>
        <begin position="3"/>
        <end position="60"/>
    </location>
</feature>
<proteinExistence type="predicted"/>
<name>A0A174KBZ1_9FIRM</name>